<feature type="transmembrane region" description="Helical" evidence="10">
    <location>
        <begin position="71"/>
        <end position="87"/>
    </location>
</feature>
<dbReference type="OrthoDB" id="5148600at2"/>
<keyword evidence="10" id="KW-0479">Metal-binding</keyword>
<feature type="binding site" evidence="10">
    <location>
        <position position="82"/>
    </location>
    <ligand>
        <name>Na(+)</name>
        <dbReference type="ChEBI" id="CHEBI:29101"/>
        <note>structural</note>
    </ligand>
</feature>
<feature type="transmembrane region" description="Helical" evidence="10">
    <location>
        <begin position="107"/>
        <end position="125"/>
    </location>
</feature>
<dbReference type="AlphaFoldDB" id="A0A2T0VDA6"/>
<comment type="activity regulation">
    <text evidence="10">Na(+) is not transported, but it plays an essential structural role and its presence is essential for fluoride channel function.</text>
</comment>
<keyword evidence="5 10" id="KW-0472">Membrane</keyword>
<keyword evidence="10" id="KW-0915">Sodium</keyword>
<evidence type="ECO:0000256" key="10">
    <source>
        <dbReference type="HAMAP-Rule" id="MF_00454"/>
    </source>
</evidence>
<comment type="similarity">
    <text evidence="7 10">Belongs to the fluoride channel Fluc/FEX (TC 1.A.43) family.</text>
</comment>
<dbReference type="Pfam" id="PF02537">
    <property type="entry name" value="CRCB"/>
    <property type="match status" value="1"/>
</dbReference>
<dbReference type="GO" id="GO:0005886">
    <property type="term" value="C:plasma membrane"/>
    <property type="evidence" value="ECO:0007669"/>
    <property type="project" value="UniProtKB-SubCell"/>
</dbReference>
<evidence type="ECO:0000256" key="5">
    <source>
        <dbReference type="ARBA" id="ARBA00023136"/>
    </source>
</evidence>
<organism evidence="11 12">
    <name type="scientific">Glaciihabitans tibetensis</name>
    <dbReference type="NCBI Taxonomy" id="1266600"/>
    <lineage>
        <taxon>Bacteria</taxon>
        <taxon>Bacillati</taxon>
        <taxon>Actinomycetota</taxon>
        <taxon>Actinomycetes</taxon>
        <taxon>Micrococcales</taxon>
        <taxon>Microbacteriaceae</taxon>
        <taxon>Glaciihabitans</taxon>
    </lineage>
</organism>
<dbReference type="PANTHER" id="PTHR28259:SF1">
    <property type="entry name" value="FLUORIDE EXPORT PROTEIN 1-RELATED"/>
    <property type="match status" value="1"/>
</dbReference>
<evidence type="ECO:0000256" key="4">
    <source>
        <dbReference type="ARBA" id="ARBA00022989"/>
    </source>
</evidence>
<evidence type="ECO:0000256" key="6">
    <source>
        <dbReference type="ARBA" id="ARBA00023303"/>
    </source>
</evidence>
<sequence length="126" mass="12635">MIGDGSMVLVAAAAVLCGGVASVLRYLVSVLLGGRGTLQWAVLVVNVVGSALGGAVLGLAESGVISTDLRLILLGGVAGGLTTFSTWSVETVELALTGKWFRSALNVGLNIVLGSLVATAAWLLVQ</sequence>
<dbReference type="GO" id="GO:0046872">
    <property type="term" value="F:metal ion binding"/>
    <property type="evidence" value="ECO:0007669"/>
    <property type="project" value="UniProtKB-KW"/>
</dbReference>
<evidence type="ECO:0000256" key="8">
    <source>
        <dbReference type="ARBA" id="ARBA00035585"/>
    </source>
</evidence>
<proteinExistence type="inferred from homology"/>
<evidence type="ECO:0000256" key="7">
    <source>
        <dbReference type="ARBA" id="ARBA00035120"/>
    </source>
</evidence>
<feature type="binding site" evidence="10">
    <location>
        <position position="79"/>
    </location>
    <ligand>
        <name>Na(+)</name>
        <dbReference type="ChEBI" id="CHEBI:29101"/>
        <note>structural</note>
    </ligand>
</feature>
<comment type="catalytic activity">
    <reaction evidence="8">
        <text>fluoride(in) = fluoride(out)</text>
        <dbReference type="Rhea" id="RHEA:76159"/>
        <dbReference type="ChEBI" id="CHEBI:17051"/>
    </reaction>
    <physiologicalReaction direction="left-to-right" evidence="8">
        <dbReference type="Rhea" id="RHEA:76160"/>
    </physiologicalReaction>
</comment>
<keyword evidence="3 10" id="KW-0812">Transmembrane</keyword>
<gene>
    <name evidence="10" type="primary">fluC</name>
    <name evidence="10" type="synonym">crcB</name>
    <name evidence="11" type="ORF">B0I08_105322</name>
</gene>
<evidence type="ECO:0000256" key="1">
    <source>
        <dbReference type="ARBA" id="ARBA00004651"/>
    </source>
</evidence>
<keyword evidence="10" id="KW-0813">Transport</keyword>
<feature type="transmembrane region" description="Helical" evidence="10">
    <location>
        <begin position="7"/>
        <end position="28"/>
    </location>
</feature>
<keyword evidence="6 10" id="KW-0407">Ion channel</keyword>
<dbReference type="GO" id="GO:0062054">
    <property type="term" value="F:fluoride channel activity"/>
    <property type="evidence" value="ECO:0007669"/>
    <property type="project" value="UniProtKB-UniRule"/>
</dbReference>
<keyword evidence="2 10" id="KW-1003">Cell membrane</keyword>
<keyword evidence="12" id="KW-1185">Reference proteome</keyword>
<evidence type="ECO:0000313" key="12">
    <source>
        <dbReference type="Proteomes" id="UP000237983"/>
    </source>
</evidence>
<name>A0A2T0VDA6_9MICO</name>
<accession>A0A2T0VDA6</accession>
<comment type="caution">
    <text evidence="11">The sequence shown here is derived from an EMBL/GenBank/DDBJ whole genome shotgun (WGS) entry which is preliminary data.</text>
</comment>
<feature type="transmembrane region" description="Helical" evidence="10">
    <location>
        <begin position="40"/>
        <end position="59"/>
    </location>
</feature>
<dbReference type="PANTHER" id="PTHR28259">
    <property type="entry name" value="FLUORIDE EXPORT PROTEIN 1-RELATED"/>
    <property type="match status" value="1"/>
</dbReference>
<keyword evidence="10" id="KW-0406">Ion transport</keyword>
<comment type="subcellular location">
    <subcellularLocation>
        <location evidence="1 10">Cell membrane</location>
        <topology evidence="1 10">Multi-pass membrane protein</topology>
    </subcellularLocation>
</comment>
<dbReference type="RefSeq" id="WP_106212896.1">
    <property type="nucleotide sequence ID" value="NZ_PVTL01000005.1"/>
</dbReference>
<protein>
    <recommendedName>
        <fullName evidence="10">Fluoride-specific ion channel FluC</fullName>
    </recommendedName>
</protein>
<dbReference type="EMBL" id="PVTL01000005">
    <property type="protein sequence ID" value="PRY68157.1"/>
    <property type="molecule type" value="Genomic_DNA"/>
</dbReference>
<dbReference type="HAMAP" id="MF_00454">
    <property type="entry name" value="FluC"/>
    <property type="match status" value="1"/>
</dbReference>
<evidence type="ECO:0000256" key="3">
    <source>
        <dbReference type="ARBA" id="ARBA00022692"/>
    </source>
</evidence>
<dbReference type="Proteomes" id="UP000237983">
    <property type="component" value="Unassembled WGS sequence"/>
</dbReference>
<evidence type="ECO:0000256" key="2">
    <source>
        <dbReference type="ARBA" id="ARBA00022475"/>
    </source>
</evidence>
<reference evidence="11 12" key="1">
    <citation type="submission" date="2018-03" db="EMBL/GenBank/DDBJ databases">
        <title>Genomic Encyclopedia of Type Strains, Phase III (KMG-III): the genomes of soil and plant-associated and newly described type strains.</title>
        <authorList>
            <person name="Whitman W."/>
        </authorList>
    </citation>
    <scope>NUCLEOTIDE SEQUENCE [LARGE SCALE GENOMIC DNA]</scope>
    <source>
        <strain evidence="11 12">CGMCC 1.12484</strain>
    </source>
</reference>
<evidence type="ECO:0000313" key="11">
    <source>
        <dbReference type="EMBL" id="PRY68157.1"/>
    </source>
</evidence>
<dbReference type="GO" id="GO:0140114">
    <property type="term" value="P:cellular detoxification of fluoride"/>
    <property type="evidence" value="ECO:0007669"/>
    <property type="project" value="UniProtKB-UniRule"/>
</dbReference>
<keyword evidence="4 10" id="KW-1133">Transmembrane helix</keyword>
<evidence type="ECO:0000256" key="9">
    <source>
        <dbReference type="ARBA" id="ARBA00049940"/>
    </source>
</evidence>
<comment type="function">
    <text evidence="9 10">Fluoride-specific ion channel. Important for reducing fluoride concentration in the cell, thus reducing its toxicity.</text>
</comment>
<dbReference type="InterPro" id="IPR003691">
    <property type="entry name" value="FluC"/>
</dbReference>